<dbReference type="InterPro" id="IPR006195">
    <property type="entry name" value="aa-tRNA-synth_II"/>
</dbReference>
<dbReference type="NCBIfam" id="TIGR00462">
    <property type="entry name" value="genX"/>
    <property type="match status" value="1"/>
</dbReference>
<dbReference type="EMBL" id="MFPX01000021">
    <property type="protein sequence ID" value="OGH66285.1"/>
    <property type="molecule type" value="Genomic_DNA"/>
</dbReference>
<gene>
    <name evidence="6" type="ORF">A3B90_01735</name>
</gene>
<dbReference type="InterPro" id="IPR018149">
    <property type="entry name" value="Lys-tRNA-synth_II_C"/>
</dbReference>
<evidence type="ECO:0000313" key="7">
    <source>
        <dbReference type="Proteomes" id="UP000178742"/>
    </source>
</evidence>
<dbReference type="AlphaFoldDB" id="A0A1F6M3X8"/>
<reference evidence="6 7" key="1">
    <citation type="journal article" date="2016" name="Nat. Commun.">
        <title>Thousands of microbial genomes shed light on interconnected biogeochemical processes in an aquifer system.</title>
        <authorList>
            <person name="Anantharaman K."/>
            <person name="Brown C.T."/>
            <person name="Hug L.A."/>
            <person name="Sharon I."/>
            <person name="Castelle C.J."/>
            <person name="Probst A.J."/>
            <person name="Thomas B.C."/>
            <person name="Singh A."/>
            <person name="Wilkins M.J."/>
            <person name="Karaoz U."/>
            <person name="Brodie E.L."/>
            <person name="Williams K.H."/>
            <person name="Hubbard S.S."/>
            <person name="Banfield J.F."/>
        </authorList>
    </citation>
    <scope>NUCLEOTIDE SEQUENCE [LARGE SCALE GENOMIC DNA]</scope>
</reference>
<protein>
    <submittedName>
        <fullName evidence="6">EF-P lysine aminoacylase GenX</fullName>
    </submittedName>
</protein>
<feature type="domain" description="Aminoacyl-transfer RNA synthetases class-II family profile" evidence="5">
    <location>
        <begin position="20"/>
        <end position="327"/>
    </location>
</feature>
<dbReference type="Proteomes" id="UP000178742">
    <property type="component" value="Unassembled WGS sequence"/>
</dbReference>
<dbReference type="GO" id="GO:0000049">
    <property type="term" value="F:tRNA binding"/>
    <property type="evidence" value="ECO:0007669"/>
    <property type="project" value="TreeGrafter"/>
</dbReference>
<accession>A0A1F6M3X8</accession>
<dbReference type="Gene3D" id="3.30.930.10">
    <property type="entry name" value="Bira Bifunctional Protein, Domain 2"/>
    <property type="match status" value="1"/>
</dbReference>
<proteinExistence type="predicted"/>
<evidence type="ECO:0000256" key="1">
    <source>
        <dbReference type="ARBA" id="ARBA00022598"/>
    </source>
</evidence>
<dbReference type="InterPro" id="IPR004525">
    <property type="entry name" value="EpmA"/>
</dbReference>
<keyword evidence="1" id="KW-0436">Ligase</keyword>
<dbReference type="Pfam" id="PF00152">
    <property type="entry name" value="tRNA-synt_2"/>
    <property type="match status" value="1"/>
</dbReference>
<evidence type="ECO:0000256" key="3">
    <source>
        <dbReference type="ARBA" id="ARBA00022840"/>
    </source>
</evidence>
<dbReference type="STRING" id="1798676.A3B90_01735"/>
<dbReference type="GO" id="GO:0005829">
    <property type="term" value="C:cytosol"/>
    <property type="evidence" value="ECO:0007669"/>
    <property type="project" value="TreeGrafter"/>
</dbReference>
<evidence type="ECO:0000256" key="4">
    <source>
        <dbReference type="SAM" id="Coils"/>
    </source>
</evidence>
<dbReference type="PANTHER" id="PTHR42918">
    <property type="entry name" value="LYSYL-TRNA SYNTHETASE"/>
    <property type="match status" value="1"/>
</dbReference>
<dbReference type="GO" id="GO:0004824">
    <property type="term" value="F:lysine-tRNA ligase activity"/>
    <property type="evidence" value="ECO:0007669"/>
    <property type="project" value="InterPro"/>
</dbReference>
<sequence length="333" mass="38599">MNHVEHIQNNKVYLDVRWQILRLIREYFWSENFVEVETPLLLKLPGQEPYLSPMRLQLHDENGTAYTGFLHTSPEYAMKKMLAAGYEKIFSLCKVFRDYESFGGTHNPEFTMIEWYRTNSDFYVIMDDVEGLFNFISNKLPSASKFLFERMHMRDAWQKFVGVNLNEYLTTEKMFALCEQKGYKPATGEAYEDLFYRVFLNEIEPKLETVILHHYPKQMAALAKMSETEIGYAERFEVYVGGLEIANAFGELTDAQEQLKRFQEEHKKRQELGKDVFDIDMEFIEAVGKMSASGGIALGVDRLVQLFASLQGAEQACQNIDSVLVLPASKLFN</sequence>
<keyword evidence="4" id="KW-0175">Coiled coil</keyword>
<dbReference type="GO" id="GO:0005524">
    <property type="term" value="F:ATP binding"/>
    <property type="evidence" value="ECO:0007669"/>
    <property type="project" value="UniProtKB-KW"/>
</dbReference>
<comment type="caution">
    <text evidence="6">The sequence shown here is derived from an EMBL/GenBank/DDBJ whole genome shotgun (WGS) entry which is preliminary data.</text>
</comment>
<evidence type="ECO:0000259" key="5">
    <source>
        <dbReference type="PROSITE" id="PS50862"/>
    </source>
</evidence>
<dbReference type="PRINTS" id="PR00982">
    <property type="entry name" value="TRNASYNTHLYS"/>
</dbReference>
<feature type="coiled-coil region" evidence="4">
    <location>
        <begin position="245"/>
        <end position="272"/>
    </location>
</feature>
<dbReference type="GO" id="GO:0006430">
    <property type="term" value="P:lysyl-tRNA aminoacylation"/>
    <property type="evidence" value="ECO:0007669"/>
    <property type="project" value="InterPro"/>
</dbReference>
<evidence type="ECO:0000313" key="6">
    <source>
        <dbReference type="EMBL" id="OGH66285.1"/>
    </source>
</evidence>
<dbReference type="PROSITE" id="PS50862">
    <property type="entry name" value="AA_TRNA_LIGASE_II"/>
    <property type="match status" value="1"/>
</dbReference>
<dbReference type="InterPro" id="IPR004364">
    <property type="entry name" value="Aa-tRNA-synt_II"/>
</dbReference>
<keyword evidence="3" id="KW-0067">ATP-binding</keyword>
<name>A0A1F6M3X8_9BACT</name>
<organism evidence="6 7">
    <name type="scientific">Candidatus Magasanikbacteria bacterium RIFCSPHIGHO2_02_FULL_41_13</name>
    <dbReference type="NCBI Taxonomy" id="1798676"/>
    <lineage>
        <taxon>Bacteria</taxon>
        <taxon>Candidatus Magasanikiibacteriota</taxon>
    </lineage>
</organism>
<dbReference type="SUPFAM" id="SSF55681">
    <property type="entry name" value="Class II aaRS and biotin synthetases"/>
    <property type="match status" value="1"/>
</dbReference>
<dbReference type="PANTHER" id="PTHR42918:SF6">
    <property type="entry name" value="ELONGATION FACTOR P--(R)-BETA-LYSINE LIGASE"/>
    <property type="match status" value="1"/>
</dbReference>
<evidence type="ECO:0000256" key="2">
    <source>
        <dbReference type="ARBA" id="ARBA00022741"/>
    </source>
</evidence>
<keyword evidence="2" id="KW-0547">Nucleotide-binding</keyword>
<dbReference type="InterPro" id="IPR045864">
    <property type="entry name" value="aa-tRNA-synth_II/BPL/LPL"/>
</dbReference>